<accession>F2N893</accession>
<evidence type="ECO:0000256" key="10">
    <source>
        <dbReference type="SAM" id="Phobius"/>
    </source>
</evidence>
<evidence type="ECO:0000313" key="13">
    <source>
        <dbReference type="Proteomes" id="UP000006851"/>
    </source>
</evidence>
<dbReference type="PANTHER" id="PTHR33989:SF4">
    <property type="entry name" value="PTS SYSTEM N,N'-DIACETYLCHITOBIOSE-SPECIFIC EIIC COMPONENT"/>
    <property type="match status" value="1"/>
</dbReference>
<evidence type="ECO:0000256" key="2">
    <source>
        <dbReference type="ARBA" id="ARBA00022448"/>
    </source>
</evidence>
<dbReference type="STRING" id="700015.Corgl_1170"/>
<keyword evidence="3 8" id="KW-1003">Cell membrane</keyword>
<dbReference type="Pfam" id="PF02378">
    <property type="entry name" value="PTS_EIIC"/>
    <property type="match status" value="1"/>
</dbReference>
<evidence type="ECO:0000256" key="5">
    <source>
        <dbReference type="ARBA" id="ARBA00022692"/>
    </source>
</evidence>
<keyword evidence="4 8" id="KW-0762">Sugar transport</keyword>
<evidence type="ECO:0000259" key="11">
    <source>
        <dbReference type="PROSITE" id="PS51105"/>
    </source>
</evidence>
<dbReference type="GO" id="GO:0008982">
    <property type="term" value="F:protein-N(PI)-phosphohistidine-sugar phosphotransferase activity"/>
    <property type="evidence" value="ECO:0007669"/>
    <property type="project" value="UniProtKB-UniRule"/>
</dbReference>
<dbReference type="PIRSF" id="PIRSF006351">
    <property type="entry name" value="PTS_EIIC-Cellobiose"/>
    <property type="match status" value="1"/>
</dbReference>
<organism evidence="12 13">
    <name type="scientific">Coriobacterium glomerans (strain ATCC 49209 / DSM 20642 / JCM 10262 / PW2)</name>
    <dbReference type="NCBI Taxonomy" id="700015"/>
    <lineage>
        <taxon>Bacteria</taxon>
        <taxon>Bacillati</taxon>
        <taxon>Actinomycetota</taxon>
        <taxon>Coriobacteriia</taxon>
        <taxon>Coriobacteriales</taxon>
        <taxon>Coriobacteriaceae</taxon>
        <taxon>Coriobacterium</taxon>
    </lineage>
</organism>
<dbReference type="GO" id="GO:0005886">
    <property type="term" value="C:plasma membrane"/>
    <property type="evidence" value="ECO:0007669"/>
    <property type="project" value="UniProtKB-SubCell"/>
</dbReference>
<evidence type="ECO:0000256" key="6">
    <source>
        <dbReference type="ARBA" id="ARBA00022989"/>
    </source>
</evidence>
<dbReference type="OrthoDB" id="3181636at2"/>
<keyword evidence="13" id="KW-1185">Reference proteome</keyword>
<dbReference type="RefSeq" id="WP_013709019.1">
    <property type="nucleotide sequence ID" value="NC_015389.1"/>
</dbReference>
<name>F2N893_CORGP</name>
<dbReference type="InterPro" id="IPR004501">
    <property type="entry name" value="PTS_EIIC_3"/>
</dbReference>
<dbReference type="PANTHER" id="PTHR33989">
    <property type="match status" value="1"/>
</dbReference>
<feature type="transmembrane region" description="Helical" evidence="10">
    <location>
        <begin position="196"/>
        <end position="216"/>
    </location>
</feature>
<keyword evidence="6 10" id="KW-1133">Transmembrane helix</keyword>
<evidence type="ECO:0000256" key="7">
    <source>
        <dbReference type="ARBA" id="ARBA00023136"/>
    </source>
</evidence>
<feature type="transmembrane region" description="Helical" evidence="10">
    <location>
        <begin position="166"/>
        <end position="190"/>
    </location>
</feature>
<dbReference type="InterPro" id="IPR003352">
    <property type="entry name" value="PTS_EIIC"/>
</dbReference>
<evidence type="ECO:0000256" key="1">
    <source>
        <dbReference type="ARBA" id="ARBA00004651"/>
    </source>
</evidence>
<feature type="transmembrane region" description="Helical" evidence="10">
    <location>
        <begin position="31"/>
        <end position="51"/>
    </location>
</feature>
<protein>
    <recommendedName>
        <fullName evidence="8">Permease IIC component</fullName>
    </recommendedName>
</protein>
<feature type="transmembrane region" description="Helical" evidence="10">
    <location>
        <begin position="267"/>
        <end position="289"/>
    </location>
</feature>
<dbReference type="EMBL" id="CP002628">
    <property type="protein sequence ID" value="AEB07276.1"/>
    <property type="molecule type" value="Genomic_DNA"/>
</dbReference>
<dbReference type="InterPro" id="IPR004796">
    <property type="entry name" value="PTS_IIC_cello"/>
</dbReference>
<feature type="transmembrane region" description="Helical" evidence="10">
    <location>
        <begin position="329"/>
        <end position="349"/>
    </location>
</feature>
<feature type="transmembrane region" description="Helical" evidence="10">
    <location>
        <begin position="63"/>
        <end position="85"/>
    </location>
</feature>
<feature type="domain" description="PTS EIIC type-3" evidence="11">
    <location>
        <begin position="8"/>
        <end position="394"/>
    </location>
</feature>
<comment type="function">
    <text evidence="8">The phosphoenolpyruvate-dependent sugar phosphotransferase system (PTS), a major carbohydrate active -transport system, catalyzes the phosphorylation of incoming sugar substrates concomitant with their translocation across the cell membrane.</text>
</comment>
<keyword evidence="2 8" id="KW-0813">Transport</keyword>
<dbReference type="eggNOG" id="COG1455">
    <property type="taxonomic scope" value="Bacteria"/>
</dbReference>
<dbReference type="GO" id="GO:0009401">
    <property type="term" value="P:phosphoenolpyruvate-dependent sugar phosphotransferase system"/>
    <property type="evidence" value="ECO:0007669"/>
    <property type="project" value="InterPro"/>
</dbReference>
<dbReference type="AlphaFoldDB" id="F2N893"/>
<dbReference type="Proteomes" id="UP000006851">
    <property type="component" value="Chromosome"/>
</dbReference>
<feature type="transmembrane region" description="Helical" evidence="10">
    <location>
        <begin position="119"/>
        <end position="145"/>
    </location>
</feature>
<evidence type="ECO:0000256" key="3">
    <source>
        <dbReference type="ARBA" id="ARBA00022475"/>
    </source>
</evidence>
<gene>
    <name evidence="12" type="ordered locus">Corgl_1170</name>
</gene>
<reference evidence="13" key="1">
    <citation type="journal article" date="2013" name="Stand. Genomic Sci.">
        <title>Complete genome sequence of Coriobacterium glomerans type strain (PW2(T)) from the midgut of Pyrrhocoris apterus L. (red soldier bug).</title>
        <authorList>
            <person name="Stackebrandt E."/>
            <person name="Zeytun A."/>
            <person name="Lapidus A."/>
            <person name="Nolan M."/>
            <person name="Lucas S."/>
            <person name="Hammon N."/>
            <person name="Deshpande S."/>
            <person name="Cheng J.F."/>
            <person name="Tapia R."/>
            <person name="Goodwin L.A."/>
            <person name="Pitluck S."/>
            <person name="Liolios K."/>
            <person name="Pagani I."/>
            <person name="Ivanova N."/>
            <person name="Mavromatis K."/>
            <person name="Mikhailova N."/>
            <person name="Huntemann M."/>
            <person name="Pati A."/>
            <person name="Chen A."/>
            <person name="Palaniappan K."/>
            <person name="Chang Y.J."/>
            <person name="Land M."/>
            <person name="Hauser L."/>
            <person name="Rohde M."/>
            <person name="Pukall R."/>
            <person name="Goker M."/>
            <person name="Detter J.C."/>
            <person name="Woyke T."/>
            <person name="Bristow J."/>
            <person name="Eisen J.A."/>
            <person name="Markowitz V."/>
            <person name="Hugenholtz P."/>
            <person name="Kyrpides N.C."/>
            <person name="Klenk H.P."/>
        </authorList>
    </citation>
    <scope>NUCLEOTIDE SEQUENCE</scope>
    <source>
        <strain evidence="13">ATCC 49209 / DSM 20642 / JCM 10262 / PW2</strain>
    </source>
</reference>
<keyword evidence="12" id="KW-0808">Transferase</keyword>
<dbReference type="GO" id="GO:1902815">
    <property type="term" value="P:N,N'-diacetylchitobiose import"/>
    <property type="evidence" value="ECO:0007669"/>
    <property type="project" value="TreeGrafter"/>
</dbReference>
<feature type="transmembrane region" description="Helical" evidence="10">
    <location>
        <begin position="369"/>
        <end position="391"/>
    </location>
</feature>
<feature type="transmembrane region" description="Helical" evidence="10">
    <location>
        <begin position="97"/>
        <end position="113"/>
    </location>
</feature>
<sequence>MDAFMAWMTDSFAPKMNRLARNPWLAAVQEAILDAMPLILIGSFATLFNIIRDVFPNMPDISMLSNFSFGLMGLYLAYLVPATIMEKKKHKRTSRQAGLAGMAMFLMVAYPTFDDSGNVTFVFSSLGTGGMVAALVAGLFVAAIMNLFAKHTFFSEDSSIPDFITVWFDTLIPITLCLIIGWIFTFVLHISIFNMIYLIFLPFLTIGQSFWGFVLLNFIGYAFLYTFGISTWVIYPITSAICLQGIGDNMALVAAGHAAINIHTSETVRLFLVGGGGSTLALGFMLLLAKSERLRVIGRATIIPSLCNINEPLVFGAPIAFNPLLMVPMWIIGIIGPTVTYLAMAWRLVPIPSATFNIWYLPSPLVGYLGTRSISGLILVLVIFALSWIVYYPFFKVYDKQCVAQEQGDRNKKESLVAKRSQRAVSAARS</sequence>
<dbReference type="PROSITE" id="PS51105">
    <property type="entry name" value="PTS_EIIC_TYPE_3"/>
    <property type="match status" value="1"/>
</dbReference>
<dbReference type="InterPro" id="IPR051088">
    <property type="entry name" value="PTS_Sugar-EIIC/EIIB"/>
</dbReference>
<keyword evidence="5 10" id="KW-0812">Transmembrane</keyword>
<proteinExistence type="predicted"/>
<feature type="transmembrane region" description="Helical" evidence="10">
    <location>
        <begin position="223"/>
        <end position="247"/>
    </location>
</feature>
<evidence type="ECO:0000313" key="12">
    <source>
        <dbReference type="EMBL" id="AEB07276.1"/>
    </source>
</evidence>
<feature type="region of interest" description="Disordered" evidence="9">
    <location>
        <begin position="410"/>
        <end position="430"/>
    </location>
</feature>
<keyword evidence="7 8" id="KW-0472">Membrane</keyword>
<evidence type="ECO:0000256" key="9">
    <source>
        <dbReference type="SAM" id="MobiDB-lite"/>
    </source>
</evidence>
<evidence type="ECO:0000256" key="8">
    <source>
        <dbReference type="PIRNR" id="PIRNR006351"/>
    </source>
</evidence>
<dbReference type="KEGG" id="cgo:Corgl_1170"/>
<comment type="subcellular location">
    <subcellularLocation>
        <location evidence="1">Cell membrane</location>
        <topology evidence="1">Multi-pass membrane protein</topology>
    </subcellularLocation>
</comment>
<evidence type="ECO:0000256" key="4">
    <source>
        <dbReference type="ARBA" id="ARBA00022597"/>
    </source>
</evidence>
<dbReference type="HOGENOM" id="CLU_029688_1_1_11"/>